<feature type="region of interest" description="Disordered" evidence="3">
    <location>
        <begin position="1"/>
        <end position="27"/>
    </location>
</feature>
<feature type="region of interest" description="Disordered" evidence="3">
    <location>
        <begin position="141"/>
        <end position="185"/>
    </location>
</feature>
<feature type="compositionally biased region" description="Basic and acidic residues" evidence="3">
    <location>
        <begin position="172"/>
        <end position="185"/>
    </location>
</feature>
<dbReference type="Proteomes" id="UP000006038">
    <property type="component" value="Chromosome 8"/>
</dbReference>
<dbReference type="EnsemblPlants" id="OB08G14410.1">
    <property type="protein sequence ID" value="OB08G14410.1"/>
    <property type="gene ID" value="OB08G14410"/>
</dbReference>
<organism evidence="6">
    <name type="scientific">Oryza brachyantha</name>
    <name type="common">malo sina</name>
    <dbReference type="NCBI Taxonomy" id="4533"/>
    <lineage>
        <taxon>Eukaryota</taxon>
        <taxon>Viridiplantae</taxon>
        <taxon>Streptophyta</taxon>
        <taxon>Embryophyta</taxon>
        <taxon>Tracheophyta</taxon>
        <taxon>Spermatophyta</taxon>
        <taxon>Magnoliopsida</taxon>
        <taxon>Liliopsida</taxon>
        <taxon>Poales</taxon>
        <taxon>Poaceae</taxon>
        <taxon>BOP clade</taxon>
        <taxon>Oryzoideae</taxon>
        <taxon>Oryzeae</taxon>
        <taxon>Oryzinae</taxon>
        <taxon>Oryza</taxon>
    </lineage>
</organism>
<dbReference type="InterPro" id="IPR027806">
    <property type="entry name" value="HARBI1_dom"/>
</dbReference>
<evidence type="ECO:0000256" key="3">
    <source>
        <dbReference type="SAM" id="MobiDB-lite"/>
    </source>
</evidence>
<feature type="domain" description="DUF8040" evidence="5">
    <location>
        <begin position="452"/>
        <end position="536"/>
    </location>
</feature>
<keyword evidence="2" id="KW-0479">Metal-binding</keyword>
<evidence type="ECO:0000256" key="1">
    <source>
        <dbReference type="ARBA" id="ARBA00001968"/>
    </source>
</evidence>
<dbReference type="PANTHER" id="PTHR47851:SF1">
    <property type="entry name" value="OS06G0588700 PROTEIN"/>
    <property type="match status" value="1"/>
</dbReference>
<keyword evidence="7" id="KW-1185">Reference proteome</keyword>
<dbReference type="AlphaFoldDB" id="J3MQR2"/>
<protein>
    <recommendedName>
        <fullName evidence="8">DDE Tnp4 domain-containing protein</fullName>
    </recommendedName>
</protein>
<dbReference type="HOGENOM" id="CLU_388132_0_0_1"/>
<proteinExistence type="predicted"/>
<dbReference type="eggNOG" id="KOG4585">
    <property type="taxonomic scope" value="Eukaryota"/>
</dbReference>
<reference evidence="6" key="2">
    <citation type="submission" date="2013-04" db="UniProtKB">
        <authorList>
            <consortium name="EnsemblPlants"/>
        </authorList>
    </citation>
    <scope>IDENTIFICATION</scope>
</reference>
<accession>J3MQR2</accession>
<comment type="cofactor">
    <cofactor evidence="1">
        <name>a divalent metal cation</name>
        <dbReference type="ChEBI" id="CHEBI:60240"/>
    </cofactor>
</comment>
<evidence type="ECO:0000256" key="2">
    <source>
        <dbReference type="ARBA" id="ARBA00022723"/>
    </source>
</evidence>
<evidence type="ECO:0008006" key="8">
    <source>
        <dbReference type="Google" id="ProtNLM"/>
    </source>
</evidence>
<dbReference type="Pfam" id="PF13359">
    <property type="entry name" value="DDE_Tnp_4"/>
    <property type="match status" value="1"/>
</dbReference>
<dbReference type="InterPro" id="IPR058353">
    <property type="entry name" value="DUF8040"/>
</dbReference>
<evidence type="ECO:0000259" key="5">
    <source>
        <dbReference type="Pfam" id="PF26138"/>
    </source>
</evidence>
<evidence type="ECO:0000259" key="4">
    <source>
        <dbReference type="Pfam" id="PF13359"/>
    </source>
</evidence>
<feature type="compositionally biased region" description="Basic residues" evidence="3">
    <location>
        <begin position="1"/>
        <end position="12"/>
    </location>
</feature>
<sequence length="712" mass="81085">MNHLKGHWHKITKSGGPGPMKNTPDRNMTTESIVRPVRIKRAKKGKGTADEDVRLDSTKKEHFTTEIRNVRLDSTKKFYYLRPKKTSFLSPHVCVTKTLFLRMEEVRASNTDIARLECIVDDGHQLLKGYSTNQTFVSPHGVGRPITLPPQAASPLVHPSQPPGAATASSSGHHDEDSNNLMEHDKNFDHHNEASWAAGIHGAAAANRTPATGDLVRRRGQLGDQMEWTDAHVTLACELMAEQVSRGNRPNTHLNTVGYTEVSDRFYQMTGILLSKTQIKTSGINSSRLDHMAKVEEEANGNITNEEVDHWNPMSDNPIVPINHEQPIDVDSEYGDRKKAKSSIALLIHEAILKISDCTSSFTAKKQEGVTIKEVMEHVLDCGAEYGSDEHDIATQLFVKKDYREMFMTLPTREIRLNWLRKRHNDKYVVGANVAAAYVDLYCCAKNRPRISLLCGMGWLIETLNTPGECQSQLRISTKIFYDLHDMLVGRYGLKPSTYIFLFVCAGNESNRKTQNRFKHSGETIHRKFYEDLIVLMEMSKDIRPKDPNFPTVHNRIRNEDRAYPHFKDCIGALDGTHVRVSLSPDDQARYIGKSGKYYVVDAEYPNRPGYLCPYKGEKYRMSEWHRGMELNTPKEKFNRMHSSICNVIVRSFGLLKIKWQILFRMSSYPMFKQKMIVVASMVLRNFIHEHGGEDLDFARCDHDPNYIPTIP</sequence>
<dbReference type="GO" id="GO:0046872">
    <property type="term" value="F:metal ion binding"/>
    <property type="evidence" value="ECO:0007669"/>
    <property type="project" value="UniProtKB-KW"/>
</dbReference>
<evidence type="ECO:0000313" key="6">
    <source>
        <dbReference type="EnsemblPlants" id="OB08G14410.1"/>
    </source>
</evidence>
<dbReference type="Pfam" id="PF26138">
    <property type="entry name" value="DUF8040"/>
    <property type="match status" value="1"/>
</dbReference>
<evidence type="ECO:0000313" key="7">
    <source>
        <dbReference type="Proteomes" id="UP000006038"/>
    </source>
</evidence>
<dbReference type="PANTHER" id="PTHR47851">
    <property type="entry name" value="OS06G0588700 PROTEIN-RELATED"/>
    <property type="match status" value="1"/>
</dbReference>
<name>J3MQR2_ORYBR</name>
<feature type="domain" description="DDE Tnp4" evidence="4">
    <location>
        <begin position="594"/>
        <end position="686"/>
    </location>
</feature>
<reference evidence="6" key="1">
    <citation type="journal article" date="2013" name="Nat. Commun.">
        <title>Whole-genome sequencing of Oryza brachyantha reveals mechanisms underlying Oryza genome evolution.</title>
        <authorList>
            <person name="Chen J."/>
            <person name="Huang Q."/>
            <person name="Gao D."/>
            <person name="Wang J."/>
            <person name="Lang Y."/>
            <person name="Liu T."/>
            <person name="Li B."/>
            <person name="Bai Z."/>
            <person name="Luis Goicoechea J."/>
            <person name="Liang C."/>
            <person name="Chen C."/>
            <person name="Zhang W."/>
            <person name="Sun S."/>
            <person name="Liao Y."/>
            <person name="Zhang X."/>
            <person name="Yang L."/>
            <person name="Song C."/>
            <person name="Wang M."/>
            <person name="Shi J."/>
            <person name="Liu G."/>
            <person name="Liu J."/>
            <person name="Zhou H."/>
            <person name="Zhou W."/>
            <person name="Yu Q."/>
            <person name="An N."/>
            <person name="Chen Y."/>
            <person name="Cai Q."/>
            <person name="Wang B."/>
            <person name="Liu B."/>
            <person name="Min J."/>
            <person name="Huang Y."/>
            <person name="Wu H."/>
            <person name="Li Z."/>
            <person name="Zhang Y."/>
            <person name="Yin Y."/>
            <person name="Song W."/>
            <person name="Jiang J."/>
            <person name="Jackson S.A."/>
            <person name="Wing R.A."/>
            <person name="Wang J."/>
            <person name="Chen M."/>
        </authorList>
    </citation>
    <scope>NUCLEOTIDE SEQUENCE [LARGE SCALE GENOMIC DNA]</scope>
    <source>
        <strain evidence="6">cv. IRGC 101232</strain>
    </source>
</reference>
<dbReference type="Gramene" id="OB08G14410.1">
    <property type="protein sequence ID" value="OB08G14410.1"/>
    <property type="gene ID" value="OB08G14410"/>
</dbReference>